<dbReference type="PANTHER" id="PTHR46566:SF2">
    <property type="entry name" value="ATP-DEPENDENT 6-PHOSPHOFRUCTOKINASE ISOZYME 2"/>
    <property type="match status" value="1"/>
</dbReference>
<evidence type="ECO:0000256" key="5">
    <source>
        <dbReference type="ARBA" id="ARBA00022840"/>
    </source>
</evidence>
<keyword evidence="2 6" id="KW-0808">Transferase</keyword>
<evidence type="ECO:0000256" key="1">
    <source>
        <dbReference type="ARBA" id="ARBA00010688"/>
    </source>
</evidence>
<evidence type="ECO:0000313" key="9">
    <source>
        <dbReference type="Proteomes" id="UP001254165"/>
    </source>
</evidence>
<protein>
    <submittedName>
        <fullName evidence="8">Hexose kinase</fullName>
        <ecNumber evidence="8">2.7.1.-</ecNumber>
    </submittedName>
</protein>
<keyword evidence="9" id="KW-1185">Reference proteome</keyword>
<evidence type="ECO:0000256" key="2">
    <source>
        <dbReference type="ARBA" id="ARBA00022679"/>
    </source>
</evidence>
<name>A0ABU3NPE1_9CHLR</name>
<evidence type="ECO:0000259" key="7">
    <source>
        <dbReference type="Pfam" id="PF00294"/>
    </source>
</evidence>
<accession>A0ABU3NPE1</accession>
<dbReference type="Gene3D" id="3.40.1190.20">
    <property type="match status" value="1"/>
</dbReference>
<dbReference type="NCBIfam" id="TIGR03168">
    <property type="entry name" value="1-PFK"/>
    <property type="match status" value="1"/>
</dbReference>
<keyword evidence="4 8" id="KW-0418">Kinase</keyword>
<feature type="domain" description="Carbohydrate kinase PfkB" evidence="7">
    <location>
        <begin position="22"/>
        <end position="293"/>
    </location>
</feature>
<keyword evidence="5" id="KW-0067">ATP-binding</keyword>
<evidence type="ECO:0000256" key="3">
    <source>
        <dbReference type="ARBA" id="ARBA00022741"/>
    </source>
</evidence>
<evidence type="ECO:0000256" key="6">
    <source>
        <dbReference type="PIRNR" id="PIRNR000535"/>
    </source>
</evidence>
<dbReference type="InterPro" id="IPR029056">
    <property type="entry name" value="Ribokinase-like"/>
</dbReference>
<dbReference type="Pfam" id="PF00294">
    <property type="entry name" value="PfkB"/>
    <property type="match status" value="1"/>
</dbReference>
<sequence>MYLTVTPNSALDRVYFIDAFIPGTRMVATKSVESVGGKGLDASVALRGLNLETLALGFVAGNNGHALVNLLDNYGIHHDLIWVEGETRLAMVIVEQSHHRHSHIMSGGYTVPASAQEELFSRFERSLDPVRWIILAGSLPQGIPPDFYARLTLAAKRSGKPVLIDCPGEPARQSLSASPTILKMNWQEFNQTFRVSPDSLDTLALQASEIRSSMNLPSLVVTCGEEGILAITPQMSLLAKAPRQEAVNAAGAGDATSAALAWRLSLGDPWPEALRWAAATGAAAVLTEKTGECHFEDVVRLLPSVQVREISPSKL</sequence>
<reference evidence="8 9" key="1">
    <citation type="submission" date="2023-07" db="EMBL/GenBank/DDBJ databases">
        <title>Novel species of Thermanaerothrix with wide hydrolytic capabilities.</title>
        <authorList>
            <person name="Zayulina K.S."/>
            <person name="Podosokorskaya O.A."/>
            <person name="Elcheninov A.G."/>
        </authorList>
    </citation>
    <scope>NUCLEOTIDE SEQUENCE [LARGE SCALE GENOMIC DNA]</scope>
    <source>
        <strain evidence="8 9">4228-RoL</strain>
    </source>
</reference>
<dbReference type="InterPro" id="IPR011611">
    <property type="entry name" value="PfkB_dom"/>
</dbReference>
<proteinExistence type="inferred from homology"/>
<dbReference type="EMBL" id="JAUHMF010000002">
    <property type="protein sequence ID" value="MDT8898706.1"/>
    <property type="molecule type" value="Genomic_DNA"/>
</dbReference>
<dbReference type="PIRSF" id="PIRSF000535">
    <property type="entry name" value="1PFK/6PFK/LacC"/>
    <property type="match status" value="1"/>
</dbReference>
<dbReference type="PANTHER" id="PTHR46566">
    <property type="entry name" value="1-PHOSPHOFRUCTOKINASE-RELATED"/>
    <property type="match status" value="1"/>
</dbReference>
<dbReference type="RefSeq" id="WP_315625369.1">
    <property type="nucleotide sequence ID" value="NZ_JAUHMF010000002.1"/>
</dbReference>
<evidence type="ECO:0000256" key="4">
    <source>
        <dbReference type="ARBA" id="ARBA00022777"/>
    </source>
</evidence>
<dbReference type="Proteomes" id="UP001254165">
    <property type="component" value="Unassembled WGS sequence"/>
</dbReference>
<dbReference type="InterPro" id="IPR017583">
    <property type="entry name" value="Tagatose/fructose_Pkinase"/>
</dbReference>
<dbReference type="GO" id="GO:0016301">
    <property type="term" value="F:kinase activity"/>
    <property type="evidence" value="ECO:0007669"/>
    <property type="project" value="UniProtKB-KW"/>
</dbReference>
<comment type="caution">
    <text evidence="8">The sequence shown here is derived from an EMBL/GenBank/DDBJ whole genome shotgun (WGS) entry which is preliminary data.</text>
</comment>
<dbReference type="EC" id="2.7.1.-" evidence="8"/>
<evidence type="ECO:0000313" key="8">
    <source>
        <dbReference type="EMBL" id="MDT8898706.1"/>
    </source>
</evidence>
<organism evidence="8 9">
    <name type="scientific">Thermanaerothrix solaris</name>
    <dbReference type="NCBI Taxonomy" id="3058434"/>
    <lineage>
        <taxon>Bacteria</taxon>
        <taxon>Bacillati</taxon>
        <taxon>Chloroflexota</taxon>
        <taxon>Anaerolineae</taxon>
        <taxon>Anaerolineales</taxon>
        <taxon>Anaerolineaceae</taxon>
        <taxon>Thermanaerothrix</taxon>
    </lineage>
</organism>
<comment type="similarity">
    <text evidence="1">Belongs to the carbohydrate kinase PfkB family.</text>
</comment>
<keyword evidence="3" id="KW-0547">Nucleotide-binding</keyword>
<dbReference type="SUPFAM" id="SSF53613">
    <property type="entry name" value="Ribokinase-like"/>
    <property type="match status" value="1"/>
</dbReference>
<gene>
    <name evidence="8" type="ORF">QYE77_10535</name>
</gene>